<keyword evidence="3" id="KW-1185">Reference proteome</keyword>
<accession>A0A284RW37</accession>
<gene>
    <name evidence="2" type="ORF">ARMOST_16388</name>
</gene>
<evidence type="ECO:0000313" key="2">
    <source>
        <dbReference type="EMBL" id="SJL12953.1"/>
    </source>
</evidence>
<protein>
    <submittedName>
        <fullName evidence="2">Uncharacterized protein</fullName>
    </submittedName>
</protein>
<dbReference type="AlphaFoldDB" id="A0A284RW37"/>
<feature type="transmembrane region" description="Helical" evidence="1">
    <location>
        <begin position="79"/>
        <end position="100"/>
    </location>
</feature>
<organism evidence="2 3">
    <name type="scientific">Armillaria ostoyae</name>
    <name type="common">Armillaria root rot fungus</name>
    <dbReference type="NCBI Taxonomy" id="47428"/>
    <lineage>
        <taxon>Eukaryota</taxon>
        <taxon>Fungi</taxon>
        <taxon>Dikarya</taxon>
        <taxon>Basidiomycota</taxon>
        <taxon>Agaricomycotina</taxon>
        <taxon>Agaricomycetes</taxon>
        <taxon>Agaricomycetidae</taxon>
        <taxon>Agaricales</taxon>
        <taxon>Marasmiineae</taxon>
        <taxon>Physalacriaceae</taxon>
        <taxon>Armillaria</taxon>
    </lineage>
</organism>
<proteinExistence type="predicted"/>
<evidence type="ECO:0000256" key="1">
    <source>
        <dbReference type="SAM" id="Phobius"/>
    </source>
</evidence>
<keyword evidence="1" id="KW-0812">Transmembrane</keyword>
<dbReference type="OrthoDB" id="3056582at2759"/>
<evidence type="ECO:0000313" key="3">
    <source>
        <dbReference type="Proteomes" id="UP000219338"/>
    </source>
</evidence>
<reference evidence="3" key="1">
    <citation type="journal article" date="2017" name="Nat. Ecol. Evol.">
        <title>Genome expansion and lineage-specific genetic innovations in the forest pathogenic fungi Armillaria.</title>
        <authorList>
            <person name="Sipos G."/>
            <person name="Prasanna A.N."/>
            <person name="Walter M.C."/>
            <person name="O'Connor E."/>
            <person name="Balint B."/>
            <person name="Krizsan K."/>
            <person name="Kiss B."/>
            <person name="Hess J."/>
            <person name="Varga T."/>
            <person name="Slot J."/>
            <person name="Riley R."/>
            <person name="Boka B."/>
            <person name="Rigling D."/>
            <person name="Barry K."/>
            <person name="Lee J."/>
            <person name="Mihaltcheva S."/>
            <person name="LaButti K."/>
            <person name="Lipzen A."/>
            <person name="Waldron R."/>
            <person name="Moloney N.M."/>
            <person name="Sperisen C."/>
            <person name="Kredics L."/>
            <person name="Vagvoelgyi C."/>
            <person name="Patrignani A."/>
            <person name="Fitzpatrick D."/>
            <person name="Nagy I."/>
            <person name="Doyle S."/>
            <person name="Anderson J.B."/>
            <person name="Grigoriev I.V."/>
            <person name="Gueldener U."/>
            <person name="Muensterkoetter M."/>
            <person name="Nagy L.G."/>
        </authorList>
    </citation>
    <scope>NUCLEOTIDE SEQUENCE [LARGE SCALE GENOMIC DNA]</scope>
    <source>
        <strain evidence="3">C18/9</strain>
    </source>
</reference>
<keyword evidence="1" id="KW-0472">Membrane</keyword>
<keyword evidence="1" id="KW-1133">Transmembrane helix</keyword>
<sequence>MDMRSKLTLPLLGNGQGMHAGKKLKAIPRMASECKFAAPSIDDQLPPKTGRTYIVIGGAEFFGGRIVLQLFSWCCNGHAYNGFSVVCVTVFILFGIIGCIDPSSQHPSRLPSCPVPRHRHPFPSTMTTSTPIVLLA</sequence>
<dbReference type="Proteomes" id="UP000219338">
    <property type="component" value="Unassembled WGS sequence"/>
</dbReference>
<name>A0A284RW37_ARMOS</name>
<dbReference type="EMBL" id="FUEG01000018">
    <property type="protein sequence ID" value="SJL12953.1"/>
    <property type="molecule type" value="Genomic_DNA"/>
</dbReference>